<keyword evidence="3" id="KW-1185">Reference proteome</keyword>
<feature type="compositionally biased region" description="Low complexity" evidence="1">
    <location>
        <begin position="396"/>
        <end position="405"/>
    </location>
</feature>
<feature type="region of interest" description="Disordered" evidence="1">
    <location>
        <begin position="172"/>
        <end position="191"/>
    </location>
</feature>
<accession>A0ABR4NQM2</accession>
<name>A0ABR4NQM2_9SACH</name>
<reference evidence="2 3" key="1">
    <citation type="submission" date="2024-05" db="EMBL/GenBank/DDBJ databases">
        <title>Long read based assembly of the Candida bracarensis genome reveals expanded adhesin content.</title>
        <authorList>
            <person name="Marcet-Houben M."/>
            <person name="Ksiezopolska E."/>
            <person name="Gabaldon T."/>
        </authorList>
    </citation>
    <scope>NUCLEOTIDE SEQUENCE [LARGE SCALE GENOMIC DNA]</scope>
    <source>
        <strain evidence="2 3">CBM6</strain>
    </source>
</reference>
<dbReference type="Pfam" id="PF08613">
    <property type="entry name" value="Cyclin"/>
    <property type="match status" value="1"/>
</dbReference>
<feature type="compositionally biased region" description="Polar residues" evidence="1">
    <location>
        <begin position="406"/>
        <end position="418"/>
    </location>
</feature>
<evidence type="ECO:0000313" key="3">
    <source>
        <dbReference type="Proteomes" id="UP001623330"/>
    </source>
</evidence>
<dbReference type="InterPro" id="IPR013922">
    <property type="entry name" value="Cyclin_PHO80-like"/>
</dbReference>
<feature type="compositionally biased region" description="Basic and acidic residues" evidence="1">
    <location>
        <begin position="65"/>
        <end position="89"/>
    </location>
</feature>
<feature type="compositionally biased region" description="Basic and acidic residues" evidence="1">
    <location>
        <begin position="35"/>
        <end position="58"/>
    </location>
</feature>
<evidence type="ECO:0000256" key="1">
    <source>
        <dbReference type="SAM" id="MobiDB-lite"/>
    </source>
</evidence>
<proteinExistence type="predicted"/>
<protein>
    <submittedName>
        <fullName evidence="2">PHO85 cyclin-10</fullName>
    </submittedName>
</protein>
<organism evidence="2 3">
    <name type="scientific">Nakaseomyces bracarensis</name>
    <dbReference type="NCBI Taxonomy" id="273131"/>
    <lineage>
        <taxon>Eukaryota</taxon>
        <taxon>Fungi</taxon>
        <taxon>Dikarya</taxon>
        <taxon>Ascomycota</taxon>
        <taxon>Saccharomycotina</taxon>
        <taxon>Saccharomycetes</taxon>
        <taxon>Saccharomycetales</taxon>
        <taxon>Saccharomycetaceae</taxon>
        <taxon>Nakaseomyces</taxon>
    </lineage>
</organism>
<feature type="compositionally biased region" description="Low complexity" evidence="1">
    <location>
        <begin position="368"/>
        <end position="384"/>
    </location>
</feature>
<feature type="compositionally biased region" description="Polar residues" evidence="1">
    <location>
        <begin position="172"/>
        <end position="182"/>
    </location>
</feature>
<comment type="caution">
    <text evidence="2">The sequence shown here is derived from an EMBL/GenBank/DDBJ whole genome shotgun (WGS) entry which is preliminary data.</text>
</comment>
<sequence>MSDFEEESDYMELPLKHHRNALIDSSNDNFSELKDDWDQNRVEDQSNDNLTKKVRFEREEDTSETVDHKESQSPAVAEHKYENKENQEHTEDDDDDGQFILHAPGHVRLTRNNNFDNDFILNDRSQTSSTVSNKVDVEELIRAASEVNDYLSQNLDKISSFRSDLLSSTDFTRSDNDAMSSEKSSKHNSGLLSLGTSNLSGSLSNFELSDNDDSERDSDALKNYVMNRENLLSSSTSVGSQGDFGWRNRSSSTSLSKLLNTSNFEDVGNIDMNNELFGTKGPFEFNLKELLQERKQRLEADSERAEVEKRVENFQSSTMLGKIYAEDNAEFPEVETEKALQIFKENIELMVKFSTNSDMGAENALEQENNSESNDTNTNTNTSNDNEEMRHDANDNNDYNNIDYNTSEPQEQSPNNDSLCTMRDLVIEGKFEIVAKEVLNFTMKSTPSVTPEGFLQRIQSKCNFGAVIYLTAAYLLQILVLTRDTPESKIRIRLRLRYNEVHRLIIATMRVAAKLVEDFVHSHEYFSKVCGVSKKLLSKLEVSLVMCIKNEELMITNEKLSASLKILDELRSGTIESRSGTIALRSGTIAIRSGTIAIRSGTLN</sequence>
<gene>
    <name evidence="2" type="ORF">RNJ44_00962</name>
</gene>
<evidence type="ECO:0000313" key="2">
    <source>
        <dbReference type="EMBL" id="KAL3230513.1"/>
    </source>
</evidence>
<dbReference type="PANTHER" id="PTHR15615">
    <property type="match status" value="1"/>
</dbReference>
<feature type="region of interest" description="Disordered" evidence="1">
    <location>
        <begin position="35"/>
        <end position="97"/>
    </location>
</feature>
<feature type="region of interest" description="Disordered" evidence="1">
    <location>
        <begin position="365"/>
        <end position="418"/>
    </location>
</feature>
<dbReference type="PANTHER" id="PTHR15615:SF123">
    <property type="entry name" value="PHO85 CYCLIN-10-RELATED"/>
    <property type="match status" value="1"/>
</dbReference>
<dbReference type="Gene3D" id="1.10.472.10">
    <property type="entry name" value="Cyclin-like"/>
    <property type="match status" value="1"/>
</dbReference>
<dbReference type="EMBL" id="JBEVYD010000009">
    <property type="protein sequence ID" value="KAL3230513.1"/>
    <property type="molecule type" value="Genomic_DNA"/>
</dbReference>
<dbReference type="Proteomes" id="UP001623330">
    <property type="component" value="Unassembled WGS sequence"/>
</dbReference>